<dbReference type="OrthoDB" id="456467at2"/>
<dbReference type="KEGG" id="enn:FRE64_08140"/>
<gene>
    <name evidence="1" type="ORF">FRE64_08140</name>
</gene>
<sequence length="204" mass="24116">MDDQQIQSLIEAIVRRCEQAKTPLSNQQQEILEQVLVEFFTTSIASEASSWENPLDELTSEQREALLEFIIEQREGSWKAKLLNDWLQGKDSGKVQFLRKEYGPQWLNRVQPYHLAQYLENSDRAQEIQLQIGDRIEVSNFVWEWVQDDNPDWYPATVINLSQGEYKGHRYQNCTIRFDNGEELEIPGVYQWNLYNWRLAQSSQ</sequence>
<name>A0A5B8NNZ4_9CHRO</name>
<accession>A0A5B8NNZ4</accession>
<dbReference type="Proteomes" id="UP000318453">
    <property type="component" value="Chromosome"/>
</dbReference>
<protein>
    <submittedName>
        <fullName evidence="1">Uncharacterized protein</fullName>
    </submittedName>
</protein>
<proteinExistence type="predicted"/>
<evidence type="ECO:0000313" key="2">
    <source>
        <dbReference type="Proteomes" id="UP000318453"/>
    </source>
</evidence>
<reference evidence="1 2" key="1">
    <citation type="submission" date="2019-08" db="EMBL/GenBank/DDBJ databases">
        <title>Carotenoids and Carotenoid Binding Proteins in the Halophilic Cyanobacterium Euhalothece sp. ZM00.</title>
        <authorList>
            <person name="Cho S.M."/>
            <person name="Song J.Y."/>
            <person name="Park Y.-I."/>
        </authorList>
    </citation>
    <scope>NUCLEOTIDE SEQUENCE [LARGE SCALE GENOMIC DNA]</scope>
    <source>
        <strain evidence="1 2">Z-M001</strain>
    </source>
</reference>
<dbReference type="RefSeq" id="WP_146295511.1">
    <property type="nucleotide sequence ID" value="NZ_CP042326.1"/>
</dbReference>
<organism evidence="1 2">
    <name type="scientific">Euhalothece natronophila Z-M001</name>
    <dbReference type="NCBI Taxonomy" id="522448"/>
    <lineage>
        <taxon>Bacteria</taxon>
        <taxon>Bacillati</taxon>
        <taxon>Cyanobacteriota</taxon>
        <taxon>Cyanophyceae</taxon>
        <taxon>Oscillatoriophycideae</taxon>
        <taxon>Chroococcales</taxon>
        <taxon>Halothecacae</taxon>
        <taxon>Halothece cluster</taxon>
        <taxon>Euhalothece</taxon>
    </lineage>
</organism>
<keyword evidence="2" id="KW-1185">Reference proteome</keyword>
<dbReference type="EMBL" id="CP042326">
    <property type="protein sequence ID" value="QDZ39915.1"/>
    <property type="molecule type" value="Genomic_DNA"/>
</dbReference>
<dbReference type="AlphaFoldDB" id="A0A5B8NNZ4"/>
<evidence type="ECO:0000313" key="1">
    <source>
        <dbReference type="EMBL" id="QDZ39915.1"/>
    </source>
</evidence>